<sequence>MGANEYIDHDIVDDESLEGLIGLSEHYGCVSLYIEKNLYPSETQYQSQGYYTSLLHNDIDVGFPDAPIGDREVGNEPDTYQMTRQIQSPRAQPSTSRAQPSTSCVQPETSRAQPETSRDEPTIFHTPNENYDWGLSTSYANWNEVLDNLVEEGDDNDGNQDDAPIHNDGNQDDSPIRNDDNQDDEPIHEDDDWNDLAADIEDDHDGGLNCLANAIYSLNDDPHVNNEYVDNPDEELDFIDHPEQFPTDNNWIQEYVVNSSEFDVRRTNSDLPSIDGTWLREIFKDKASLVDALDRWHITHNVQMKVLKSTKTTYTVKCTVEGCPWRLHASVPKDATYFRVKTYAGQHTCVIPMLNAAHRNCTSNLICQVILPLMKARLNMTPKEVQETVRSTLHVQISYWKAWLARSKALQIIYGSWEQSYTDLPRYLTMLQSTNHGTFWRLDHRWPSEGICQFGRVFWSFAPSIQGFARCRPVIIWRSYDNTVLETLPPFCLAGFQVWRSRTTLVYFHIIELHHPYRVLRQFGQLQHIPEAVLIIPRINSQGRADEDWAAYHTSYIQHWNDRLVDIAEVAPETDPDPIRATTVYMQWSISCRDNIIRSDVSCQIF</sequence>
<organism evidence="4 5">
    <name type="scientific">Ananas comosus</name>
    <name type="common">Pineapple</name>
    <name type="synonym">Ananas ananas</name>
    <dbReference type="NCBI Taxonomy" id="4615"/>
    <lineage>
        <taxon>Eukaryota</taxon>
        <taxon>Viridiplantae</taxon>
        <taxon>Streptophyta</taxon>
        <taxon>Embryophyta</taxon>
        <taxon>Tracheophyta</taxon>
        <taxon>Spermatophyta</taxon>
        <taxon>Magnoliopsida</taxon>
        <taxon>Liliopsida</taxon>
        <taxon>Poales</taxon>
        <taxon>Bromeliaceae</taxon>
        <taxon>Bromelioideae</taxon>
        <taxon>Ananas</taxon>
    </lineage>
</organism>
<dbReference type="Proteomes" id="UP000515123">
    <property type="component" value="Linkage group 1"/>
</dbReference>
<feature type="region of interest" description="Disordered" evidence="1">
    <location>
        <begin position="150"/>
        <end position="191"/>
    </location>
</feature>
<feature type="compositionally biased region" description="Acidic residues" evidence="1">
    <location>
        <begin position="181"/>
        <end position="191"/>
    </location>
</feature>
<accession>A0A6P5GBW9</accession>
<dbReference type="PANTHER" id="PTHR31973:SF195">
    <property type="entry name" value="MUDR FAMILY TRANSPOSASE"/>
    <property type="match status" value="1"/>
</dbReference>
<evidence type="ECO:0000259" key="2">
    <source>
        <dbReference type="Pfam" id="PF03108"/>
    </source>
</evidence>
<dbReference type="InterPro" id="IPR019557">
    <property type="entry name" value="AminoTfrase-like_pln_mobile"/>
</dbReference>
<reference evidence="5" key="2">
    <citation type="submission" date="2025-08" db="UniProtKB">
        <authorList>
            <consortium name="RefSeq"/>
        </authorList>
    </citation>
    <scope>IDENTIFICATION</scope>
    <source>
        <tissue evidence="5">Leaf</tissue>
    </source>
</reference>
<dbReference type="OrthoDB" id="1938144at2759"/>
<feature type="domain" description="Aminotransferase-like plant mobile" evidence="3">
    <location>
        <begin position="475"/>
        <end position="588"/>
    </location>
</feature>
<protein>
    <submittedName>
        <fullName evidence="5">Uncharacterized protein LOC109720548</fullName>
    </submittedName>
</protein>
<keyword evidence="4" id="KW-1185">Reference proteome</keyword>
<evidence type="ECO:0000313" key="4">
    <source>
        <dbReference type="Proteomes" id="UP000515123"/>
    </source>
</evidence>
<dbReference type="AlphaFoldDB" id="A0A6P5GBW9"/>
<gene>
    <name evidence="5" type="primary">LOC109720548</name>
</gene>
<feature type="region of interest" description="Disordered" evidence="1">
    <location>
        <begin position="84"/>
        <end position="130"/>
    </location>
</feature>
<name>A0A6P5GBW9_ANACO</name>
<dbReference type="Pfam" id="PF03108">
    <property type="entry name" value="DBD_Tnp_Mut"/>
    <property type="match status" value="1"/>
</dbReference>
<evidence type="ECO:0000256" key="1">
    <source>
        <dbReference type="SAM" id="MobiDB-lite"/>
    </source>
</evidence>
<dbReference type="InterPro" id="IPR004332">
    <property type="entry name" value="Transposase_MuDR"/>
</dbReference>
<dbReference type="Pfam" id="PF10536">
    <property type="entry name" value="PMD"/>
    <property type="match status" value="1"/>
</dbReference>
<feature type="compositionally biased region" description="Acidic residues" evidence="1">
    <location>
        <begin position="150"/>
        <end position="160"/>
    </location>
</feature>
<dbReference type="RefSeq" id="XP_020103383.1">
    <property type="nucleotide sequence ID" value="XM_020247794.1"/>
</dbReference>
<proteinExistence type="predicted"/>
<dbReference type="PANTHER" id="PTHR31973">
    <property type="entry name" value="POLYPROTEIN, PUTATIVE-RELATED"/>
    <property type="match status" value="1"/>
</dbReference>
<evidence type="ECO:0000313" key="5">
    <source>
        <dbReference type="RefSeq" id="XP_020103383.1"/>
    </source>
</evidence>
<feature type="domain" description="Transposase MuDR plant" evidence="2">
    <location>
        <begin position="283"/>
        <end position="339"/>
    </location>
</feature>
<reference evidence="4" key="1">
    <citation type="journal article" date="2015" name="Nat. Genet.">
        <title>The pineapple genome and the evolution of CAM photosynthesis.</title>
        <authorList>
            <person name="Ming R."/>
            <person name="VanBuren R."/>
            <person name="Wai C.M."/>
            <person name="Tang H."/>
            <person name="Schatz M.C."/>
            <person name="Bowers J.E."/>
            <person name="Lyons E."/>
            <person name="Wang M.L."/>
            <person name="Chen J."/>
            <person name="Biggers E."/>
            <person name="Zhang J."/>
            <person name="Huang L."/>
            <person name="Zhang L."/>
            <person name="Miao W."/>
            <person name="Zhang J."/>
            <person name="Ye Z."/>
            <person name="Miao C."/>
            <person name="Lin Z."/>
            <person name="Wang H."/>
            <person name="Zhou H."/>
            <person name="Yim W.C."/>
            <person name="Priest H.D."/>
            <person name="Zheng C."/>
            <person name="Woodhouse M."/>
            <person name="Edger P.P."/>
            <person name="Guyot R."/>
            <person name="Guo H.B."/>
            <person name="Guo H."/>
            <person name="Zheng G."/>
            <person name="Singh R."/>
            <person name="Sharma A."/>
            <person name="Min X."/>
            <person name="Zheng Y."/>
            <person name="Lee H."/>
            <person name="Gurtowski J."/>
            <person name="Sedlazeck F.J."/>
            <person name="Harkess A."/>
            <person name="McKain M.R."/>
            <person name="Liao Z."/>
            <person name="Fang J."/>
            <person name="Liu J."/>
            <person name="Zhang X."/>
            <person name="Zhang Q."/>
            <person name="Hu W."/>
            <person name="Qin Y."/>
            <person name="Wang K."/>
            <person name="Chen L.Y."/>
            <person name="Shirley N."/>
            <person name="Lin Y.R."/>
            <person name="Liu L.Y."/>
            <person name="Hernandez A.G."/>
            <person name="Wright C.L."/>
            <person name="Bulone V."/>
            <person name="Tuskan G.A."/>
            <person name="Heath K."/>
            <person name="Zee F."/>
            <person name="Moore P.H."/>
            <person name="Sunkar R."/>
            <person name="Leebens-Mack J.H."/>
            <person name="Mockler T."/>
            <person name="Bennetzen J.L."/>
            <person name="Freeling M."/>
            <person name="Sankoff D."/>
            <person name="Paterson A.H."/>
            <person name="Zhu X."/>
            <person name="Yang X."/>
            <person name="Smith J.A."/>
            <person name="Cushman J.C."/>
            <person name="Paull R.E."/>
            <person name="Yu Q."/>
        </authorList>
    </citation>
    <scope>NUCLEOTIDE SEQUENCE [LARGE SCALE GENOMIC DNA]</scope>
    <source>
        <strain evidence="4">cv. F153</strain>
    </source>
</reference>
<dbReference type="GeneID" id="109720548"/>
<feature type="compositionally biased region" description="Polar residues" evidence="1">
    <location>
        <begin position="84"/>
        <end position="115"/>
    </location>
</feature>
<evidence type="ECO:0000259" key="3">
    <source>
        <dbReference type="Pfam" id="PF10536"/>
    </source>
</evidence>